<dbReference type="Proteomes" id="UP000530514">
    <property type="component" value="Unassembled WGS sequence"/>
</dbReference>
<dbReference type="EMBL" id="JACEIP010000003">
    <property type="protein sequence ID" value="MBA4541902.1"/>
    <property type="molecule type" value="Genomic_DNA"/>
</dbReference>
<dbReference type="AlphaFoldDB" id="A0A7W2AG67"/>
<reference evidence="2 3" key="1">
    <citation type="submission" date="2020-07" db="EMBL/GenBank/DDBJ databases">
        <authorList>
            <person name="Feng H."/>
        </authorList>
    </citation>
    <scope>NUCLEOTIDE SEQUENCE [LARGE SCALE GENOMIC DNA]</scope>
    <source>
        <strain evidence="3">s-11</strain>
    </source>
</reference>
<evidence type="ECO:0000313" key="3">
    <source>
        <dbReference type="Proteomes" id="UP000530514"/>
    </source>
</evidence>
<feature type="compositionally biased region" description="Basic residues" evidence="1">
    <location>
        <begin position="50"/>
        <end position="62"/>
    </location>
</feature>
<proteinExistence type="predicted"/>
<gene>
    <name evidence="2" type="ORF">H1164_03165</name>
</gene>
<comment type="caution">
    <text evidence="2">The sequence shown here is derived from an EMBL/GenBank/DDBJ whole genome shotgun (WGS) entry which is preliminary data.</text>
</comment>
<evidence type="ECO:0000313" key="2">
    <source>
        <dbReference type="EMBL" id="MBA4541902.1"/>
    </source>
</evidence>
<dbReference type="RefSeq" id="WP_033100456.1">
    <property type="nucleotide sequence ID" value="NZ_JACEIP010000003.1"/>
</dbReference>
<protein>
    <submittedName>
        <fullName evidence="2">Uncharacterized protein</fullName>
    </submittedName>
</protein>
<organism evidence="2 3">
    <name type="scientific">Thermoactinomyces daqus</name>
    <dbReference type="NCBI Taxonomy" id="1329516"/>
    <lineage>
        <taxon>Bacteria</taxon>
        <taxon>Bacillati</taxon>
        <taxon>Bacillota</taxon>
        <taxon>Bacilli</taxon>
        <taxon>Bacillales</taxon>
        <taxon>Thermoactinomycetaceae</taxon>
        <taxon>Thermoactinomyces</taxon>
    </lineage>
</organism>
<feature type="compositionally biased region" description="Basic and acidic residues" evidence="1">
    <location>
        <begin position="67"/>
        <end position="91"/>
    </location>
</feature>
<accession>A0A7W2AG67</accession>
<feature type="region of interest" description="Disordered" evidence="1">
    <location>
        <begin position="50"/>
        <end position="91"/>
    </location>
</feature>
<keyword evidence="3" id="KW-1185">Reference proteome</keyword>
<evidence type="ECO:0000256" key="1">
    <source>
        <dbReference type="SAM" id="MobiDB-lite"/>
    </source>
</evidence>
<name>A0A7W2AG67_9BACL</name>
<sequence length="106" mass="12499">MKQIVATAKAFVFDPSLWDNGLNFCRRPSAFRRNRQSVFRQTPIRHLSVKTHRKQVFRHKPGMKAEANSKERWDHLTGHQERGEIRSPQRPDLKQNITIKLKEGLL</sequence>